<feature type="region of interest" description="Disordered" evidence="2">
    <location>
        <begin position="173"/>
        <end position="216"/>
    </location>
</feature>
<dbReference type="InterPro" id="IPR035979">
    <property type="entry name" value="RBD_domain_sf"/>
</dbReference>
<reference evidence="5" key="1">
    <citation type="submission" date="2020-02" db="EMBL/GenBank/DDBJ databases">
        <authorList>
            <person name="Palmer J.M."/>
        </authorList>
    </citation>
    <scope>NUCLEOTIDE SEQUENCE</scope>
    <source>
        <strain evidence="5">EPUS1.4</strain>
        <tissue evidence="5">Thallus</tissue>
    </source>
</reference>
<dbReference type="Pfam" id="PF25701">
    <property type="entry name" value="RRM_YTH1"/>
    <property type="match status" value="1"/>
</dbReference>
<evidence type="ECO:0008006" key="7">
    <source>
        <dbReference type="Google" id="ProtNLM"/>
    </source>
</evidence>
<feature type="region of interest" description="Disordered" evidence="2">
    <location>
        <begin position="385"/>
        <end position="430"/>
    </location>
</feature>
<dbReference type="Pfam" id="PF04146">
    <property type="entry name" value="YTH"/>
    <property type="match status" value="1"/>
</dbReference>
<dbReference type="CDD" id="cd21134">
    <property type="entry name" value="YTH"/>
    <property type="match status" value="1"/>
</dbReference>
<dbReference type="GO" id="GO:0003729">
    <property type="term" value="F:mRNA binding"/>
    <property type="evidence" value="ECO:0007669"/>
    <property type="project" value="TreeGrafter"/>
</dbReference>
<dbReference type="SUPFAM" id="SSF54928">
    <property type="entry name" value="RNA-binding domain, RBD"/>
    <property type="match status" value="1"/>
</dbReference>
<dbReference type="GO" id="GO:1990247">
    <property type="term" value="F:N6-methyladenosine-containing RNA reader activity"/>
    <property type="evidence" value="ECO:0007669"/>
    <property type="project" value="TreeGrafter"/>
</dbReference>
<dbReference type="Gene3D" id="3.10.590.10">
    <property type="entry name" value="ph1033 like domains"/>
    <property type="match status" value="1"/>
</dbReference>
<gene>
    <name evidence="5" type="ORF">GJ744_007881</name>
</gene>
<dbReference type="InterPro" id="IPR012677">
    <property type="entry name" value="Nucleotide-bd_a/b_plait_sf"/>
</dbReference>
<accession>A0A8H7AZ63</accession>
<feature type="region of interest" description="Disordered" evidence="2">
    <location>
        <begin position="507"/>
        <end position="543"/>
    </location>
</feature>
<sequence>MVPLHEVNVPKETCSLGESLPSHSASEIAFHAVCLSHPGYKDTRPSPSSRHKSERLGMANRLVRKGEGAEREGEAPESYANSAAQLHPQPQRVAQSHRFDQPGPQLQESHFQFGHMSAALPGAGPANYQGNAALRQSQGNSGEGLPLRHREYAPTTVFPTPPGPGVPASQYPRQPYQQGRHTAGFPPSYTGAPTTYSHPQSFGHSYPPQVSQLQGQPAAYDHAGTAYYPIQQQYPRQMYDNTISVMFRQEPDYLTSTHTPGVPTTHVNVATGLSGSALPQGDPTSMSRPNSVSSAYSSTLRGPPRKPRQSGYALWCGNLPAQTDIVSLKDHFSRDAKNDIQSVFLISKSNCAFINYKTEEACTAALARFHDSRFQGAKLVCRLRKPSATPPAGTPTGPRSSPDLSTLDQPARSADTRPPGETGAEDVERIQPMARKTGEKFFVLKSLTVEDLDASVRNGSWATQTQNEAALNAAYNSAKNVYLVFSANKSGEYYGYAKMMSGIDDSVDADERPRLQPNPSSTAPVDSSITIPTPATEHAPKGYIIDDSARGTIFWEAESDETAETTKDLEDEGATAETTDSDAEPQQQSLGHPFKVQWLSTDKVPFHRARGLRNPWNLNREVKIARDATPIEPSTGRKLVNLFSTPQVAPPLAGPPQMVYTAQNQPLPSACYPLDPRFTRHY</sequence>
<dbReference type="GO" id="GO:0000398">
    <property type="term" value="P:mRNA splicing, via spliceosome"/>
    <property type="evidence" value="ECO:0007669"/>
    <property type="project" value="TreeGrafter"/>
</dbReference>
<feature type="compositionally biased region" description="Polar residues" evidence="2">
    <location>
        <begin position="191"/>
        <end position="215"/>
    </location>
</feature>
<dbReference type="SMART" id="SM00360">
    <property type="entry name" value="RRM"/>
    <property type="match status" value="1"/>
</dbReference>
<evidence type="ECO:0000313" key="5">
    <source>
        <dbReference type="EMBL" id="KAF7513830.1"/>
    </source>
</evidence>
<evidence type="ECO:0000256" key="2">
    <source>
        <dbReference type="SAM" id="MobiDB-lite"/>
    </source>
</evidence>
<dbReference type="PROSITE" id="PS50102">
    <property type="entry name" value="RRM"/>
    <property type="match status" value="1"/>
</dbReference>
<dbReference type="GO" id="GO:0005654">
    <property type="term" value="C:nucleoplasm"/>
    <property type="evidence" value="ECO:0007669"/>
    <property type="project" value="TreeGrafter"/>
</dbReference>
<dbReference type="PANTHER" id="PTHR12357:SF3">
    <property type="entry name" value="YTH DOMAIN-CONTAINING PROTEIN 1"/>
    <property type="match status" value="1"/>
</dbReference>
<keyword evidence="1" id="KW-0694">RNA-binding</keyword>
<protein>
    <recommendedName>
        <fullName evidence="7">YTH domain-containing protein</fullName>
    </recommendedName>
</protein>
<comment type="caution">
    <text evidence="5">The sequence shown here is derived from an EMBL/GenBank/DDBJ whole genome shotgun (WGS) entry which is preliminary data.</text>
</comment>
<feature type="region of interest" description="Disordered" evidence="2">
    <location>
        <begin position="271"/>
        <end position="308"/>
    </location>
</feature>
<proteinExistence type="predicted"/>
<evidence type="ECO:0000259" key="4">
    <source>
        <dbReference type="PROSITE" id="PS50882"/>
    </source>
</evidence>
<dbReference type="PANTHER" id="PTHR12357">
    <property type="entry name" value="YTH YT521-B HOMOLOGY DOMAIN-CONTAINING"/>
    <property type="match status" value="1"/>
</dbReference>
<dbReference type="EMBL" id="JAACFV010000004">
    <property type="protein sequence ID" value="KAF7513830.1"/>
    <property type="molecule type" value="Genomic_DNA"/>
</dbReference>
<dbReference type="OrthoDB" id="306690at2759"/>
<name>A0A8H7AZ63_9EURO</name>
<dbReference type="InterPro" id="IPR000504">
    <property type="entry name" value="RRM_dom"/>
</dbReference>
<feature type="domain" description="RRM" evidence="3">
    <location>
        <begin position="312"/>
        <end position="386"/>
    </location>
</feature>
<dbReference type="InterPro" id="IPR045168">
    <property type="entry name" value="YTH_prot"/>
</dbReference>
<organism evidence="5 6">
    <name type="scientific">Endocarpon pusillum</name>
    <dbReference type="NCBI Taxonomy" id="364733"/>
    <lineage>
        <taxon>Eukaryota</taxon>
        <taxon>Fungi</taxon>
        <taxon>Dikarya</taxon>
        <taxon>Ascomycota</taxon>
        <taxon>Pezizomycotina</taxon>
        <taxon>Eurotiomycetes</taxon>
        <taxon>Chaetothyriomycetidae</taxon>
        <taxon>Verrucariales</taxon>
        <taxon>Verrucariaceae</taxon>
        <taxon>Endocarpon</taxon>
    </lineage>
</organism>
<dbReference type="Proteomes" id="UP000606974">
    <property type="component" value="Unassembled WGS sequence"/>
</dbReference>
<feature type="compositionally biased region" description="Acidic residues" evidence="2">
    <location>
        <begin position="558"/>
        <end position="583"/>
    </location>
</feature>
<feature type="domain" description="YTH" evidence="4">
    <location>
        <begin position="439"/>
        <end position="643"/>
    </location>
</feature>
<dbReference type="CDD" id="cd00590">
    <property type="entry name" value="RRM_SF"/>
    <property type="match status" value="1"/>
</dbReference>
<dbReference type="GO" id="GO:0000381">
    <property type="term" value="P:regulation of alternative mRNA splicing, via spliceosome"/>
    <property type="evidence" value="ECO:0007669"/>
    <property type="project" value="TreeGrafter"/>
</dbReference>
<evidence type="ECO:0000259" key="3">
    <source>
        <dbReference type="PROSITE" id="PS50102"/>
    </source>
</evidence>
<dbReference type="AlphaFoldDB" id="A0A8H7AZ63"/>
<keyword evidence="6" id="KW-1185">Reference proteome</keyword>
<feature type="compositionally biased region" description="Basic and acidic residues" evidence="2">
    <location>
        <begin position="65"/>
        <end position="74"/>
    </location>
</feature>
<feature type="region of interest" description="Disordered" evidence="2">
    <location>
        <begin position="65"/>
        <end position="86"/>
    </location>
</feature>
<dbReference type="Gene3D" id="3.30.70.330">
    <property type="match status" value="1"/>
</dbReference>
<feature type="compositionally biased region" description="Polar residues" evidence="2">
    <location>
        <begin position="517"/>
        <end position="533"/>
    </location>
</feature>
<evidence type="ECO:0000313" key="6">
    <source>
        <dbReference type="Proteomes" id="UP000606974"/>
    </source>
</evidence>
<dbReference type="InterPro" id="IPR057720">
    <property type="entry name" value="RRM_YTH1"/>
</dbReference>
<evidence type="ECO:0000256" key="1">
    <source>
        <dbReference type="PROSITE-ProRule" id="PRU00176"/>
    </source>
</evidence>
<feature type="compositionally biased region" description="Polar residues" evidence="2">
    <location>
        <begin position="282"/>
        <end position="300"/>
    </location>
</feature>
<feature type="region of interest" description="Disordered" evidence="2">
    <location>
        <begin position="558"/>
        <end position="588"/>
    </location>
</feature>
<dbReference type="InterPro" id="IPR007275">
    <property type="entry name" value="YTH_domain"/>
</dbReference>
<dbReference type="PROSITE" id="PS50882">
    <property type="entry name" value="YTH"/>
    <property type="match status" value="1"/>
</dbReference>